<dbReference type="Proteomes" id="UP001162992">
    <property type="component" value="Chromosome 9"/>
</dbReference>
<evidence type="ECO:0000313" key="2">
    <source>
        <dbReference type="Proteomes" id="UP001162992"/>
    </source>
</evidence>
<proteinExistence type="predicted"/>
<gene>
    <name evidence="1" type="ORF">O6H91_09G070700</name>
</gene>
<protein>
    <submittedName>
        <fullName evidence="1">Uncharacterized protein</fullName>
    </submittedName>
</protein>
<organism evidence="1 2">
    <name type="scientific">Diphasiastrum complanatum</name>
    <name type="common">Issler's clubmoss</name>
    <name type="synonym">Lycopodium complanatum</name>
    <dbReference type="NCBI Taxonomy" id="34168"/>
    <lineage>
        <taxon>Eukaryota</taxon>
        <taxon>Viridiplantae</taxon>
        <taxon>Streptophyta</taxon>
        <taxon>Embryophyta</taxon>
        <taxon>Tracheophyta</taxon>
        <taxon>Lycopodiopsida</taxon>
        <taxon>Lycopodiales</taxon>
        <taxon>Lycopodiaceae</taxon>
        <taxon>Lycopodioideae</taxon>
        <taxon>Diphasiastrum</taxon>
    </lineage>
</organism>
<name>A0ACC2CRL9_DIPCM</name>
<evidence type="ECO:0000313" key="1">
    <source>
        <dbReference type="EMBL" id="KAJ7544247.1"/>
    </source>
</evidence>
<comment type="caution">
    <text evidence="1">The sequence shown here is derived from an EMBL/GenBank/DDBJ whole genome shotgun (WGS) entry which is preliminary data.</text>
</comment>
<keyword evidence="2" id="KW-1185">Reference proteome</keyword>
<reference evidence="2" key="1">
    <citation type="journal article" date="2024" name="Proc. Natl. Acad. Sci. U.S.A.">
        <title>Extraordinary preservation of gene collinearity over three hundred million years revealed in homosporous lycophytes.</title>
        <authorList>
            <person name="Li C."/>
            <person name="Wickell D."/>
            <person name="Kuo L.Y."/>
            <person name="Chen X."/>
            <person name="Nie B."/>
            <person name="Liao X."/>
            <person name="Peng D."/>
            <person name="Ji J."/>
            <person name="Jenkins J."/>
            <person name="Williams M."/>
            <person name="Shu S."/>
            <person name="Plott C."/>
            <person name="Barry K."/>
            <person name="Rajasekar S."/>
            <person name="Grimwood J."/>
            <person name="Han X."/>
            <person name="Sun S."/>
            <person name="Hou Z."/>
            <person name="He W."/>
            <person name="Dai G."/>
            <person name="Sun C."/>
            <person name="Schmutz J."/>
            <person name="Leebens-Mack J.H."/>
            <person name="Li F.W."/>
            <person name="Wang L."/>
        </authorList>
    </citation>
    <scope>NUCLEOTIDE SEQUENCE [LARGE SCALE GENOMIC DNA]</scope>
    <source>
        <strain evidence="2">cv. PW_Plant_1</strain>
    </source>
</reference>
<sequence length="449" mass="48649">MASSSKGKAPDPLAVLRAHRSEVNAIAFHPLSGLLLSGGADGELKIWDAHTRRSLSSSRVHSPTAGVIGIATSVALENKILSQGRDGSVKCWQLYEGSLSRQPLLTIETNMYHFCKLSLSKFMKSALESESQSCVNYGSSCGQTLSQSPTSCSQLHDNSSNSLSLAETTLHNSSMFSEDLQHQAQKEMLSKTNQLALAHDSVLSSQTSLQEFSSSVGLPKAVCVEAANVGRGRPLLTIAGEEPSVVEVWDIESGKRVQQLRLQSPDAFDEQGLRGLERSAGMCMALQAYVQPYSEGFLNVVAGYEDGSVALWDIRNPGSPSFMKRLHCEPVLSICLDQRCQGGVSGGADDKTIFFELDHGKSSFAVKKEIVNAHPGIADISIRNDDKIVVTAGWDHRVRIHDYHRKRPLAILKYHSAAVTGVAFSDDCKMLASSSRDATIALWSIYPPT</sequence>
<accession>A0ACC2CRL9</accession>
<dbReference type="EMBL" id="CM055100">
    <property type="protein sequence ID" value="KAJ7544247.1"/>
    <property type="molecule type" value="Genomic_DNA"/>
</dbReference>